<keyword evidence="1" id="KW-0472">Membrane</keyword>
<protein>
    <submittedName>
        <fullName evidence="2">Uncharacterized protein</fullName>
    </submittedName>
</protein>
<keyword evidence="1" id="KW-0812">Transmembrane</keyword>
<dbReference type="RefSeq" id="WP_172620732.1">
    <property type="nucleotide sequence ID" value="NZ_AP019791.1"/>
</dbReference>
<accession>A0A510HHS3</accession>
<reference evidence="2" key="1">
    <citation type="journal article" date="2019" name="Microbiol. Resour. Announc.">
        <title>Complete Genome Sequence of Rubrobacter xylanophilus Strain AA3-22, Isolated from Arima Onsen in Japan.</title>
        <authorList>
            <person name="Tomariguchi N."/>
            <person name="Miyazaki K."/>
        </authorList>
    </citation>
    <scope>NUCLEOTIDE SEQUENCE [LARGE SCALE GENOMIC DNA]</scope>
    <source>
        <strain evidence="2">AA3-22</strain>
    </source>
</reference>
<gene>
    <name evidence="2" type="ORF">RxyAA322_13630</name>
</gene>
<sequence>MRSPAWMVAYAVMLGLLGASYAALVFIGPRAALLFSLAALAAVIVALVLTILG</sequence>
<evidence type="ECO:0000256" key="1">
    <source>
        <dbReference type="SAM" id="Phobius"/>
    </source>
</evidence>
<evidence type="ECO:0000313" key="3">
    <source>
        <dbReference type="Proteomes" id="UP000318065"/>
    </source>
</evidence>
<keyword evidence="1" id="KW-1133">Transmembrane helix</keyword>
<organism evidence="2 3">
    <name type="scientific">Rubrobacter xylanophilus</name>
    <dbReference type="NCBI Taxonomy" id="49319"/>
    <lineage>
        <taxon>Bacteria</taxon>
        <taxon>Bacillati</taxon>
        <taxon>Actinomycetota</taxon>
        <taxon>Rubrobacteria</taxon>
        <taxon>Rubrobacterales</taxon>
        <taxon>Rubrobacteraceae</taxon>
        <taxon>Rubrobacter</taxon>
    </lineage>
</organism>
<feature type="transmembrane region" description="Helical" evidence="1">
    <location>
        <begin position="33"/>
        <end position="52"/>
    </location>
</feature>
<proteinExistence type="predicted"/>
<keyword evidence="3" id="KW-1185">Reference proteome</keyword>
<name>A0A510HHS3_9ACTN</name>
<dbReference type="AlphaFoldDB" id="A0A510HHS3"/>
<evidence type="ECO:0000313" key="2">
    <source>
        <dbReference type="EMBL" id="BBL79509.1"/>
    </source>
</evidence>
<dbReference type="Proteomes" id="UP000318065">
    <property type="component" value="Chromosome"/>
</dbReference>
<dbReference type="EMBL" id="AP019791">
    <property type="protein sequence ID" value="BBL79509.1"/>
    <property type="molecule type" value="Genomic_DNA"/>
</dbReference>
<feature type="transmembrane region" description="Helical" evidence="1">
    <location>
        <begin position="7"/>
        <end position="27"/>
    </location>
</feature>